<reference evidence="1 2" key="1">
    <citation type="submission" date="2021-10" db="EMBL/GenBank/DDBJ databases">
        <title>Anaerobic single-cell dispensing facilitates the cultivation of human gut bacteria.</title>
        <authorList>
            <person name="Afrizal A."/>
        </authorList>
    </citation>
    <scope>NUCLEOTIDE SEQUENCE [LARGE SCALE GENOMIC DNA]</scope>
    <source>
        <strain evidence="1 2">CLA-AA-H270</strain>
    </source>
</reference>
<proteinExistence type="predicted"/>
<dbReference type="InterPro" id="IPR038620">
    <property type="entry name" value="YdcP-like_sf"/>
</dbReference>
<dbReference type="InterPro" id="IPR010365">
    <property type="entry name" value="DUF961"/>
</dbReference>
<comment type="caution">
    <text evidence="1">The sequence shown here is derived from an EMBL/GenBank/DDBJ whole genome shotgun (WGS) entry which is preliminary data.</text>
</comment>
<evidence type="ECO:0000313" key="2">
    <source>
        <dbReference type="Proteomes" id="UP001298753"/>
    </source>
</evidence>
<accession>A0AAW4VVY5</accession>
<dbReference type="Proteomes" id="UP001298753">
    <property type="component" value="Unassembled WGS sequence"/>
</dbReference>
<dbReference type="Pfam" id="PF06125">
    <property type="entry name" value="DUF961"/>
    <property type="match status" value="1"/>
</dbReference>
<dbReference type="EMBL" id="JAJEPX010000022">
    <property type="protein sequence ID" value="MCC2177087.1"/>
    <property type="molecule type" value="Genomic_DNA"/>
</dbReference>
<organism evidence="1 2">
    <name type="scientific">Agathobaculum butyriciproducens</name>
    <dbReference type="NCBI Taxonomy" id="1628085"/>
    <lineage>
        <taxon>Bacteria</taxon>
        <taxon>Bacillati</taxon>
        <taxon>Bacillota</taxon>
        <taxon>Clostridia</taxon>
        <taxon>Eubacteriales</taxon>
        <taxon>Butyricicoccaceae</taxon>
        <taxon>Agathobaculum</taxon>
    </lineage>
</organism>
<protein>
    <submittedName>
        <fullName evidence="1">YdcP family protein</fullName>
    </submittedName>
</protein>
<evidence type="ECO:0000313" key="1">
    <source>
        <dbReference type="EMBL" id="MCC2177087.1"/>
    </source>
</evidence>
<gene>
    <name evidence="1" type="ORF">LKD22_08100</name>
</gene>
<dbReference type="RefSeq" id="WP_116704820.1">
    <property type="nucleotide sequence ID" value="NZ_DBFYXB010000073.1"/>
</dbReference>
<sequence>MELKFVIPNMAKSLGNLEFGGPAEVKRGDTRRNGTQTKVLYRRYKLFSDVQRADDIEVVIDGAAGQKQFAYMEPVKLKNPSVTAEGYVINGRAFVDYILHAEDMEKA</sequence>
<name>A0AAW4VVY5_9FIRM</name>
<keyword evidence="2" id="KW-1185">Reference proteome</keyword>
<dbReference type="AlphaFoldDB" id="A0AAW4VVY5"/>
<dbReference type="Gene3D" id="2.40.50.390">
    <property type="entry name" value="Conjugative transposon protein, DUF961"/>
    <property type="match status" value="1"/>
</dbReference>
<dbReference type="GeneID" id="98660523"/>